<comment type="caution">
    <text evidence="1">The sequence shown here is derived from an EMBL/GenBank/DDBJ whole genome shotgun (WGS) entry which is preliminary data.</text>
</comment>
<accession>A0ACC2YJL8</accession>
<gene>
    <name evidence="1" type="ORF">H2199_008363</name>
</gene>
<reference evidence="1" key="1">
    <citation type="submission" date="2022-10" db="EMBL/GenBank/DDBJ databases">
        <title>Culturing micro-colonial fungi from biological soil crusts in the Mojave desert and describing Neophaeococcomyces mojavensis, and introducing the new genera and species Taxawa tesnikishii.</title>
        <authorList>
            <person name="Kurbessoian T."/>
            <person name="Stajich J.E."/>
        </authorList>
    </citation>
    <scope>NUCLEOTIDE SEQUENCE</scope>
    <source>
        <strain evidence="1">JES_115</strain>
    </source>
</reference>
<protein>
    <submittedName>
        <fullName evidence="1">Uncharacterized protein</fullName>
    </submittedName>
</protein>
<name>A0ACC2YJL8_9PEZI</name>
<keyword evidence="2" id="KW-1185">Reference proteome</keyword>
<evidence type="ECO:0000313" key="1">
    <source>
        <dbReference type="EMBL" id="KAJ9635361.1"/>
    </source>
</evidence>
<organism evidence="1 2">
    <name type="scientific">Coniosporium tulheliwenetii</name>
    <dbReference type="NCBI Taxonomy" id="3383036"/>
    <lineage>
        <taxon>Eukaryota</taxon>
        <taxon>Fungi</taxon>
        <taxon>Dikarya</taxon>
        <taxon>Ascomycota</taxon>
        <taxon>Pezizomycotina</taxon>
        <taxon>Dothideomycetes</taxon>
        <taxon>Dothideomycetes incertae sedis</taxon>
        <taxon>Coniosporium</taxon>
    </lineage>
</organism>
<evidence type="ECO:0000313" key="2">
    <source>
        <dbReference type="Proteomes" id="UP001172680"/>
    </source>
</evidence>
<sequence length="96" mass="11044">MSMHSGESEPHTSEATGPLEAVRMPEVGSAAFDTDWERKHTKLLYEAYYYEVHSKWANSDDDCFPMARWLLQKVDLPISFKMLPHLILSDGEDKPM</sequence>
<dbReference type="Proteomes" id="UP001172680">
    <property type="component" value="Unassembled WGS sequence"/>
</dbReference>
<proteinExistence type="predicted"/>
<dbReference type="EMBL" id="JAPDRP010000027">
    <property type="protein sequence ID" value="KAJ9635361.1"/>
    <property type="molecule type" value="Genomic_DNA"/>
</dbReference>